<dbReference type="SUPFAM" id="SSF48726">
    <property type="entry name" value="Immunoglobulin"/>
    <property type="match status" value="1"/>
</dbReference>
<protein>
    <recommendedName>
        <fullName evidence="2">Ig-like domain-containing protein</fullName>
    </recommendedName>
</protein>
<dbReference type="GO" id="GO:0050808">
    <property type="term" value="P:synapse organization"/>
    <property type="evidence" value="ECO:0007669"/>
    <property type="project" value="TreeGrafter"/>
</dbReference>
<dbReference type="GO" id="GO:0032589">
    <property type="term" value="C:neuron projection membrane"/>
    <property type="evidence" value="ECO:0007669"/>
    <property type="project" value="TreeGrafter"/>
</dbReference>
<evidence type="ECO:0000259" key="2">
    <source>
        <dbReference type="PROSITE" id="PS50835"/>
    </source>
</evidence>
<dbReference type="InterPro" id="IPR013783">
    <property type="entry name" value="Ig-like_fold"/>
</dbReference>
<dbReference type="AlphaFoldDB" id="A0A1B6J7V6"/>
<evidence type="ECO:0000256" key="1">
    <source>
        <dbReference type="SAM" id="SignalP"/>
    </source>
</evidence>
<dbReference type="InterPro" id="IPR036179">
    <property type="entry name" value="Ig-like_dom_sf"/>
</dbReference>
<proteinExistence type="predicted"/>
<dbReference type="EMBL" id="GECU01012446">
    <property type="protein sequence ID" value="JAS95260.1"/>
    <property type="molecule type" value="Transcribed_RNA"/>
</dbReference>
<name>A0A1B6J7V6_9HEMI</name>
<dbReference type="Pfam" id="PF07686">
    <property type="entry name" value="V-set"/>
    <property type="match status" value="1"/>
</dbReference>
<dbReference type="PANTHER" id="PTHR23279:SF3">
    <property type="entry name" value="DEFECTIVE PROBOSCIS EXTENSION RESPONSE 18"/>
    <property type="match status" value="1"/>
</dbReference>
<dbReference type="Gene3D" id="2.60.40.10">
    <property type="entry name" value="Immunoglobulins"/>
    <property type="match status" value="1"/>
</dbReference>
<gene>
    <name evidence="3" type="ORF">g.6287</name>
</gene>
<feature type="non-terminal residue" evidence="3">
    <location>
        <position position="132"/>
    </location>
</feature>
<keyword evidence="1" id="KW-0732">Signal</keyword>
<dbReference type="PANTHER" id="PTHR23279">
    <property type="entry name" value="DEFECTIVE PROBOSCIS EXTENSION RESPONSE DPR -RELATED"/>
    <property type="match status" value="1"/>
</dbReference>
<feature type="signal peptide" evidence="1">
    <location>
        <begin position="1"/>
        <end position="18"/>
    </location>
</feature>
<feature type="domain" description="Ig-like" evidence="2">
    <location>
        <begin position="39"/>
        <end position="132"/>
    </location>
</feature>
<organism evidence="3">
    <name type="scientific">Homalodisca liturata</name>
    <dbReference type="NCBI Taxonomy" id="320908"/>
    <lineage>
        <taxon>Eukaryota</taxon>
        <taxon>Metazoa</taxon>
        <taxon>Ecdysozoa</taxon>
        <taxon>Arthropoda</taxon>
        <taxon>Hexapoda</taxon>
        <taxon>Insecta</taxon>
        <taxon>Pterygota</taxon>
        <taxon>Neoptera</taxon>
        <taxon>Paraneoptera</taxon>
        <taxon>Hemiptera</taxon>
        <taxon>Auchenorrhyncha</taxon>
        <taxon>Membracoidea</taxon>
        <taxon>Cicadellidae</taxon>
        <taxon>Cicadellinae</taxon>
        <taxon>Proconiini</taxon>
        <taxon>Homalodisca</taxon>
    </lineage>
</organism>
<sequence>MWILVVAILSHMLIKSGSDDAHIEMLLKMLSYETTEPAPTVSTTPAILPFFEDSSSSTNVTAQLGTNVLLHCKVNDLTDKMSVSWLRRHEGKLHLLSVGVEPYSSDGRYSAMFSRPNDWQLRLEYAQHQDQG</sequence>
<dbReference type="PROSITE" id="PS50835">
    <property type="entry name" value="IG_LIKE"/>
    <property type="match status" value="1"/>
</dbReference>
<dbReference type="InterPro" id="IPR037448">
    <property type="entry name" value="Zig-8"/>
</dbReference>
<dbReference type="InterPro" id="IPR013106">
    <property type="entry name" value="Ig_V-set"/>
</dbReference>
<evidence type="ECO:0000313" key="3">
    <source>
        <dbReference type="EMBL" id="JAS95260.1"/>
    </source>
</evidence>
<dbReference type="InterPro" id="IPR007110">
    <property type="entry name" value="Ig-like_dom"/>
</dbReference>
<feature type="chain" id="PRO_5008585715" description="Ig-like domain-containing protein" evidence="1">
    <location>
        <begin position="19"/>
        <end position="132"/>
    </location>
</feature>
<accession>A0A1B6J7V6</accession>
<reference evidence="3" key="1">
    <citation type="submission" date="2015-11" db="EMBL/GenBank/DDBJ databases">
        <title>De novo transcriptome assembly of four potential Pierce s Disease insect vectors from Arizona vineyards.</title>
        <authorList>
            <person name="Tassone E.E."/>
        </authorList>
    </citation>
    <scope>NUCLEOTIDE SEQUENCE</scope>
</reference>